<accession>A0AAE3YX26</accession>
<evidence type="ECO:0000313" key="4">
    <source>
        <dbReference type="Proteomes" id="UP001183643"/>
    </source>
</evidence>
<comment type="caution">
    <text evidence="3">The sequence shown here is derived from an EMBL/GenBank/DDBJ whole genome shotgun (WGS) entry which is preliminary data.</text>
</comment>
<dbReference type="GO" id="GO:0000287">
    <property type="term" value="F:magnesium ion binding"/>
    <property type="evidence" value="ECO:0007669"/>
    <property type="project" value="InterPro"/>
</dbReference>
<dbReference type="SUPFAM" id="SSF142823">
    <property type="entry name" value="ComB-like"/>
    <property type="match status" value="1"/>
</dbReference>
<organism evidence="3 4">
    <name type="scientific">Catenuloplanes atrovinosus</name>
    <dbReference type="NCBI Taxonomy" id="137266"/>
    <lineage>
        <taxon>Bacteria</taxon>
        <taxon>Bacillati</taxon>
        <taxon>Actinomycetota</taxon>
        <taxon>Actinomycetes</taxon>
        <taxon>Micromonosporales</taxon>
        <taxon>Micromonosporaceae</taxon>
        <taxon>Catenuloplanes</taxon>
    </lineage>
</organism>
<dbReference type="AlphaFoldDB" id="A0AAE3YX26"/>
<evidence type="ECO:0000313" key="3">
    <source>
        <dbReference type="EMBL" id="MDR7280201.1"/>
    </source>
</evidence>
<dbReference type="InterPro" id="IPR005238">
    <property type="entry name" value="ComB-like"/>
</dbReference>
<dbReference type="EMBL" id="JAVDYB010000001">
    <property type="protein sequence ID" value="MDR7280201.1"/>
    <property type="molecule type" value="Genomic_DNA"/>
</dbReference>
<dbReference type="Pfam" id="PF04029">
    <property type="entry name" value="2-ph_phosp"/>
    <property type="match status" value="1"/>
</dbReference>
<reference evidence="3" key="1">
    <citation type="submission" date="2023-07" db="EMBL/GenBank/DDBJ databases">
        <title>Sequencing the genomes of 1000 actinobacteria strains.</title>
        <authorList>
            <person name="Klenk H.-P."/>
        </authorList>
    </citation>
    <scope>NUCLEOTIDE SEQUENCE</scope>
    <source>
        <strain evidence="3">DSM 44707</strain>
    </source>
</reference>
<keyword evidence="3" id="KW-0378">Hydrolase</keyword>
<feature type="region of interest" description="Disordered" evidence="2">
    <location>
        <begin position="1"/>
        <end position="25"/>
    </location>
</feature>
<dbReference type="Gene3D" id="3.90.1560.10">
    <property type="entry name" value="ComB-like"/>
    <property type="match status" value="1"/>
</dbReference>
<evidence type="ECO:0000256" key="2">
    <source>
        <dbReference type="SAM" id="MobiDB-lite"/>
    </source>
</evidence>
<protein>
    <recommendedName>
        <fullName evidence="1">Probable 2-phosphosulfolactate phosphatase</fullName>
    </recommendedName>
</protein>
<dbReference type="InterPro" id="IPR036702">
    <property type="entry name" value="ComB-like_sf"/>
</dbReference>
<name>A0AAE3YX26_9ACTN</name>
<evidence type="ECO:0000256" key="1">
    <source>
        <dbReference type="ARBA" id="ARBA00021948"/>
    </source>
</evidence>
<sequence>MASSWWASGRSGPANGEARAGDTVSGEADPVDAVYAQPGAGVRFDWGLAGASELGRVCAALVVVDVLSFTTAVDVAVGRGMRVHPFPWSEQAVAYASRVGAVAAVGRTEVSPERPWSLSPAALRRAPGTPELVLPSPNGSAICAAASATGLPVVAACLRNARAVARWLLHQGYGTARAPVGVVAAGERWPDETLRPGVEDLLGAASVLDGLAGVRGGLSVEAAVALAALNSVPDVAAAVRGCVSGRELAARGFADDVEIAVERNASTVVPLLRGGVFSPA</sequence>
<keyword evidence="4" id="KW-1185">Reference proteome</keyword>
<dbReference type="GO" id="GO:0050532">
    <property type="term" value="F:2-phosphosulfolactate phosphatase activity"/>
    <property type="evidence" value="ECO:0007669"/>
    <property type="project" value="InterPro"/>
</dbReference>
<gene>
    <name evidence="3" type="ORF">J2S41_006979</name>
</gene>
<proteinExistence type="predicted"/>
<dbReference type="Proteomes" id="UP001183643">
    <property type="component" value="Unassembled WGS sequence"/>
</dbReference>